<dbReference type="OrthoDB" id="17458at2759"/>
<keyword evidence="4" id="KW-0378">Hydrolase</keyword>
<evidence type="ECO:0000256" key="4">
    <source>
        <dbReference type="ARBA" id="ARBA00022801"/>
    </source>
</evidence>
<dbReference type="Gene3D" id="1.10.10.10">
    <property type="entry name" value="Winged helix-like DNA-binding domain superfamily/Winged helix DNA-binding domain"/>
    <property type="match status" value="1"/>
</dbReference>
<evidence type="ECO:0000259" key="8">
    <source>
        <dbReference type="SMART" id="SM00849"/>
    </source>
</evidence>
<feature type="domain" description="Metallo-beta-lactamase" evidence="8">
    <location>
        <begin position="52"/>
        <end position="207"/>
    </location>
</feature>
<dbReference type="InterPro" id="IPR001279">
    <property type="entry name" value="Metallo-B-lactamas"/>
</dbReference>
<evidence type="ECO:0000256" key="1">
    <source>
        <dbReference type="ARBA" id="ARBA00001947"/>
    </source>
</evidence>
<comment type="caution">
    <text evidence="9">The sequence shown here is derived from an EMBL/GenBank/DDBJ whole genome shotgun (WGS) entry which is preliminary data.</text>
</comment>
<dbReference type="PANTHER" id="PTHR23131:SF0">
    <property type="entry name" value="ENDORIBONUCLEASE LACTB2"/>
    <property type="match status" value="1"/>
</dbReference>
<dbReference type="InterPro" id="IPR050662">
    <property type="entry name" value="Sec-metab_biosynth-thioest"/>
</dbReference>
<feature type="compositionally biased region" description="Low complexity" evidence="7">
    <location>
        <begin position="302"/>
        <end position="319"/>
    </location>
</feature>
<feature type="region of interest" description="Disordered" evidence="7">
    <location>
        <begin position="297"/>
        <end position="319"/>
    </location>
</feature>
<dbReference type="InterPro" id="IPR041516">
    <property type="entry name" value="LACTB2_WH"/>
</dbReference>
<dbReference type="InterPro" id="IPR036388">
    <property type="entry name" value="WH-like_DNA-bd_sf"/>
</dbReference>
<organism evidence="9 10">
    <name type="scientific">Massariosphaeria phaeospora</name>
    <dbReference type="NCBI Taxonomy" id="100035"/>
    <lineage>
        <taxon>Eukaryota</taxon>
        <taxon>Fungi</taxon>
        <taxon>Dikarya</taxon>
        <taxon>Ascomycota</taxon>
        <taxon>Pezizomycotina</taxon>
        <taxon>Dothideomycetes</taxon>
        <taxon>Pleosporomycetidae</taxon>
        <taxon>Pleosporales</taxon>
        <taxon>Pleosporales incertae sedis</taxon>
        <taxon>Massariosphaeria</taxon>
    </lineage>
</organism>
<dbReference type="Proteomes" id="UP000481861">
    <property type="component" value="Unassembled WGS sequence"/>
</dbReference>
<dbReference type="InterPro" id="IPR047921">
    <property type="entry name" value="LACTB2-like_MBL-fold"/>
</dbReference>
<dbReference type="SMART" id="SM00849">
    <property type="entry name" value="Lactamase_B"/>
    <property type="match status" value="1"/>
</dbReference>
<evidence type="ECO:0000256" key="2">
    <source>
        <dbReference type="ARBA" id="ARBA00006759"/>
    </source>
</evidence>
<comment type="cofactor">
    <cofactor evidence="1">
        <name>Zn(2+)</name>
        <dbReference type="ChEBI" id="CHEBI:29105"/>
    </cofactor>
</comment>
<evidence type="ECO:0000256" key="6">
    <source>
        <dbReference type="ARBA" id="ARBA00050605"/>
    </source>
</evidence>
<dbReference type="GO" id="GO:0044550">
    <property type="term" value="P:secondary metabolite biosynthetic process"/>
    <property type="evidence" value="ECO:0007669"/>
    <property type="project" value="TreeGrafter"/>
</dbReference>
<name>A0A7C8M5Q6_9PLEO</name>
<protein>
    <submittedName>
        <fullName evidence="9">Beta-lactamase-like protein</fullName>
    </submittedName>
</protein>
<dbReference type="Pfam" id="PF00753">
    <property type="entry name" value="Lactamase_B"/>
    <property type="match status" value="1"/>
</dbReference>
<comment type="similarity">
    <text evidence="2">Belongs to the metallo-beta-lactamase superfamily. Glyoxalase II family.</text>
</comment>
<accession>A0A7C8M5Q6</accession>
<dbReference type="Gene3D" id="3.60.15.10">
    <property type="entry name" value="Ribonuclease Z/Hydroxyacylglutathione hydrolase-like"/>
    <property type="match status" value="1"/>
</dbReference>
<dbReference type="GO" id="GO:0016787">
    <property type="term" value="F:hydrolase activity"/>
    <property type="evidence" value="ECO:0007669"/>
    <property type="project" value="UniProtKB-KW"/>
</dbReference>
<keyword evidence="5" id="KW-0862">Zinc</keyword>
<evidence type="ECO:0000256" key="7">
    <source>
        <dbReference type="SAM" id="MobiDB-lite"/>
    </source>
</evidence>
<keyword evidence="3" id="KW-0479">Metal-binding</keyword>
<evidence type="ECO:0000256" key="3">
    <source>
        <dbReference type="ARBA" id="ARBA00022723"/>
    </source>
</evidence>
<dbReference type="InterPro" id="IPR036866">
    <property type="entry name" value="RibonucZ/Hydroxyglut_hydro"/>
</dbReference>
<proteinExistence type="inferred from homology"/>
<comment type="catalytic activity">
    <reaction evidence="6">
        <text>(3R)-atrochrysone 2-carbonyl-[ACP] + H2O = (3R)-atrochrysone 2-carboxylate + holo-[ACP] + H(+)</text>
        <dbReference type="Rhea" id="RHEA:64236"/>
        <dbReference type="Rhea" id="RHEA-COMP:9685"/>
        <dbReference type="Rhea" id="RHEA-COMP:20479"/>
        <dbReference type="ChEBI" id="CHEBI:15377"/>
        <dbReference type="ChEBI" id="CHEBI:15378"/>
        <dbReference type="ChEBI" id="CHEBI:64479"/>
        <dbReference type="ChEBI" id="CHEBI:234107"/>
        <dbReference type="ChEBI" id="CHEBI:234110"/>
    </reaction>
    <physiologicalReaction direction="left-to-right" evidence="6">
        <dbReference type="Rhea" id="RHEA:64237"/>
    </physiologicalReaction>
</comment>
<dbReference type="GO" id="GO:0046872">
    <property type="term" value="F:metal ion binding"/>
    <property type="evidence" value="ECO:0007669"/>
    <property type="project" value="UniProtKB-KW"/>
</dbReference>
<sequence>MYIIRRCRAPLPSHTPYSTMTEALLPLPTVERLSSRVIRVLGGNPGKFTLQGTNTYIVGHGPQRLLIDTGEGAPGWLASLKSVLATEQATITTALLTHWHPDHIGGVPDLLSLNPDTKVYKNSPSVPTQLPIGPDQTFSTAGATLRAFFCPGHTTDHMAFVLEEEDAMFTADNVLGQGTAVFEDLGAYMQSLEGMAVQFKGRAYPGHGPVIEDGLGRITEYIKHRRQREIQVLEVLGQQLEGDDGNGGTARERWTPLAIVRLIYKDYPQSLWAPAERGIRQILAKLAQESKVVHDEGSDTWSLSSSSSSNSSSNTKSTL</sequence>
<dbReference type="Pfam" id="PF17778">
    <property type="entry name" value="WHD_BLACT"/>
    <property type="match status" value="1"/>
</dbReference>
<evidence type="ECO:0000256" key="5">
    <source>
        <dbReference type="ARBA" id="ARBA00022833"/>
    </source>
</evidence>
<gene>
    <name evidence="9" type="ORF">BDV95DRAFT_578544</name>
</gene>
<dbReference type="PANTHER" id="PTHR23131">
    <property type="entry name" value="ENDORIBONUCLEASE LACTB2"/>
    <property type="match status" value="1"/>
</dbReference>
<dbReference type="SUPFAM" id="SSF56281">
    <property type="entry name" value="Metallo-hydrolase/oxidoreductase"/>
    <property type="match status" value="1"/>
</dbReference>
<evidence type="ECO:0000313" key="9">
    <source>
        <dbReference type="EMBL" id="KAF2869179.1"/>
    </source>
</evidence>
<dbReference type="AlphaFoldDB" id="A0A7C8M5Q6"/>
<dbReference type="CDD" id="cd07722">
    <property type="entry name" value="LACTB2-like_MBL-fold"/>
    <property type="match status" value="1"/>
</dbReference>
<keyword evidence="10" id="KW-1185">Reference proteome</keyword>
<reference evidence="9 10" key="1">
    <citation type="submission" date="2020-01" db="EMBL/GenBank/DDBJ databases">
        <authorList>
            <consortium name="DOE Joint Genome Institute"/>
            <person name="Haridas S."/>
            <person name="Albert R."/>
            <person name="Binder M."/>
            <person name="Bloem J."/>
            <person name="Labutti K."/>
            <person name="Salamov A."/>
            <person name="Andreopoulos B."/>
            <person name="Baker S.E."/>
            <person name="Barry K."/>
            <person name="Bills G."/>
            <person name="Bluhm B.H."/>
            <person name="Cannon C."/>
            <person name="Castanera R."/>
            <person name="Culley D.E."/>
            <person name="Daum C."/>
            <person name="Ezra D."/>
            <person name="Gonzalez J.B."/>
            <person name="Henrissat B."/>
            <person name="Kuo A."/>
            <person name="Liang C."/>
            <person name="Lipzen A."/>
            <person name="Lutzoni F."/>
            <person name="Magnuson J."/>
            <person name="Mondo S."/>
            <person name="Nolan M."/>
            <person name="Ohm R."/>
            <person name="Pangilinan J."/>
            <person name="Park H.-J.H."/>
            <person name="Ramirez L."/>
            <person name="Alfaro M."/>
            <person name="Sun H."/>
            <person name="Tritt A."/>
            <person name="Yoshinaga Y."/>
            <person name="Zwiers L.-H.L."/>
            <person name="Turgeon B.G."/>
            <person name="Goodwin S.B."/>
            <person name="Spatafora J.W."/>
            <person name="Crous P.W."/>
            <person name="Grigoriev I.V."/>
        </authorList>
    </citation>
    <scope>NUCLEOTIDE SEQUENCE [LARGE SCALE GENOMIC DNA]</scope>
    <source>
        <strain evidence="9 10">CBS 611.86</strain>
    </source>
</reference>
<dbReference type="FunFam" id="3.60.15.10:FF:000041">
    <property type="entry name" value="Metallo-beta-lactamase domain protein"/>
    <property type="match status" value="1"/>
</dbReference>
<evidence type="ECO:0000313" key="10">
    <source>
        <dbReference type="Proteomes" id="UP000481861"/>
    </source>
</evidence>
<dbReference type="EMBL" id="JAADJZ010000017">
    <property type="protein sequence ID" value="KAF2869179.1"/>
    <property type="molecule type" value="Genomic_DNA"/>
</dbReference>